<dbReference type="EMBL" id="FO082872">
    <property type="protein sequence ID" value="CCF73302.1"/>
    <property type="molecule type" value="Genomic_DNA"/>
</dbReference>
<dbReference type="RefSeq" id="XP_012647911.1">
    <property type="nucleotide sequence ID" value="XM_012792457.1"/>
</dbReference>
<dbReference type="Proteomes" id="UP000002899">
    <property type="component" value="Chromosome II"/>
</dbReference>
<proteinExistence type="predicted"/>
<dbReference type="VEuPathDB" id="PiroplasmaDB:BMR1_02g00680"/>
<name>I7J5X7_BABMR</name>
<dbReference type="KEGG" id="bmic:BMR1_02g00680"/>
<organism evidence="2 3">
    <name type="scientific">Babesia microti (strain RI)</name>
    <dbReference type="NCBI Taxonomy" id="1133968"/>
    <lineage>
        <taxon>Eukaryota</taxon>
        <taxon>Sar</taxon>
        <taxon>Alveolata</taxon>
        <taxon>Apicomplexa</taxon>
        <taxon>Aconoidasida</taxon>
        <taxon>Piroplasmida</taxon>
        <taxon>Babesiidae</taxon>
        <taxon>Babesia</taxon>
    </lineage>
</organism>
<reference evidence="2 3" key="2">
    <citation type="journal article" date="2013" name="PLoS ONE">
        <title>Whole genome mapping and re-organization of the nuclear and mitochondrial genomes of Babesia microti isolates.</title>
        <authorList>
            <person name="Cornillot E."/>
            <person name="Dassouli A."/>
            <person name="Garg A."/>
            <person name="Pachikara N."/>
            <person name="Randazzo S."/>
            <person name="Depoix D."/>
            <person name="Carcy B."/>
            <person name="Delbecq S."/>
            <person name="Frutos R."/>
            <person name="Silva J.C."/>
            <person name="Sutton R."/>
            <person name="Krause P.J."/>
            <person name="Mamoun C.B."/>
        </authorList>
    </citation>
    <scope>NUCLEOTIDE SEQUENCE [LARGE SCALE GENOMIC DNA]</scope>
    <source>
        <strain evidence="2 3">RI</strain>
    </source>
</reference>
<reference evidence="2 3" key="1">
    <citation type="journal article" date="2012" name="Nucleic Acids Res.">
        <title>Sequencing of the smallest Apicomplexan genome from the human pathogen Babesia microti.</title>
        <authorList>
            <person name="Cornillot E."/>
            <person name="Hadj-Kaddour K."/>
            <person name="Dassouli A."/>
            <person name="Noel B."/>
            <person name="Ranwez V."/>
            <person name="Vacherie B."/>
            <person name="Augagneur Y."/>
            <person name="Bres V."/>
            <person name="Duclos A."/>
            <person name="Randazzo S."/>
            <person name="Carcy B."/>
            <person name="Debierre-Grockiego F."/>
            <person name="Delbecq S."/>
            <person name="Moubri-Menage K."/>
            <person name="Shams-Eldin H."/>
            <person name="Usmani-Brown S."/>
            <person name="Bringaud F."/>
            <person name="Wincker P."/>
            <person name="Vivares C.P."/>
            <person name="Schwarz R.T."/>
            <person name="Schetters T.P."/>
            <person name="Krause P.J."/>
            <person name="Gorenflot A."/>
            <person name="Berry V."/>
            <person name="Barbe V."/>
            <person name="Ben Mamoun C."/>
        </authorList>
    </citation>
    <scope>NUCLEOTIDE SEQUENCE [LARGE SCALE GENOMIC DNA]</scope>
    <source>
        <strain evidence="2 3">RI</strain>
    </source>
</reference>
<evidence type="ECO:0000313" key="3">
    <source>
        <dbReference type="Proteomes" id="UP000002899"/>
    </source>
</evidence>
<evidence type="ECO:0000313" key="2">
    <source>
        <dbReference type="EMBL" id="CCF73302.1"/>
    </source>
</evidence>
<reference evidence="2 3" key="3">
    <citation type="journal article" date="2016" name="Sci. Rep.">
        <title>Genome-wide diversity and gene expression profiling of Babesia microti isolates identify polymorphic genes that mediate host-pathogen interactions.</title>
        <authorList>
            <person name="Silva J.C."/>
            <person name="Cornillot E."/>
            <person name="McCracken C."/>
            <person name="Usmani-Brown S."/>
            <person name="Dwivedi A."/>
            <person name="Ifeonu O.O."/>
            <person name="Crabtree J."/>
            <person name="Gotia H.T."/>
            <person name="Virji A.Z."/>
            <person name="Reynes C."/>
            <person name="Colinge J."/>
            <person name="Kumar V."/>
            <person name="Lawres L."/>
            <person name="Pazzi J.E."/>
            <person name="Pablo J.V."/>
            <person name="Hung C."/>
            <person name="Brancato J."/>
            <person name="Kumari P."/>
            <person name="Orvis J."/>
            <person name="Tretina K."/>
            <person name="Chibucos M."/>
            <person name="Ott S."/>
            <person name="Sadzewicz L."/>
            <person name="Sengamalay N."/>
            <person name="Shetty A.C."/>
            <person name="Su Q."/>
            <person name="Tallon L."/>
            <person name="Fraser C.M."/>
            <person name="Frutos R."/>
            <person name="Molina D.M."/>
            <person name="Krause P.J."/>
            <person name="Ben Mamoun C."/>
        </authorList>
    </citation>
    <scope>NUCLEOTIDE SEQUENCE [LARGE SCALE GENOMIC DNA]</scope>
    <source>
        <strain evidence="2 3">RI</strain>
    </source>
</reference>
<keyword evidence="3" id="KW-1185">Reference proteome</keyword>
<evidence type="ECO:0000256" key="1">
    <source>
        <dbReference type="SAM" id="Coils"/>
    </source>
</evidence>
<protein>
    <submittedName>
        <fullName evidence="2">Microtubule and actin binding protein, putative</fullName>
    </submittedName>
</protein>
<dbReference type="AlphaFoldDB" id="I7J5X7"/>
<keyword evidence="1" id="KW-0175">Coiled coil</keyword>
<dbReference type="GeneID" id="24423926"/>
<feature type="coiled-coil region" evidence="1">
    <location>
        <begin position="353"/>
        <end position="387"/>
    </location>
</feature>
<accession>I7J5X7</accession>
<sequence>MDHLTHEAIDSRLLGILKETDDLFQSGQLKYPPALTDLNTPLLYNDNKQFTHLTKSATNNVVNTDVFPCNLCKYGIEPIKSANGNGHFFSNPINTSASNYGCVNSLLSHNDNQLYKVNEKTKLYEAKQFEHKQFNSLPFNQRENFKHLEQIKQLDSYPLNNTALTKCLAKDLSIVSNWEESQKEVFYNFADKLKQEYHRLQHQLYTQYKLDLEKNIKVLRSQYSNTIDGLQQELINLKTYQQTFSTREAEYEEKLFRYESDICIAKQEIENLYKELQTKREQIMVLSKQMCDYENAISELKYGKSTLEEIVAERDKQLEAIESELSSSINKSELEHRKNSTLNQSLLETNAIISATKNELALSKREIDKLNSEVERLNGIVKILRETESNLNQRLSESAASNTSLVSKLDNLNLEKSALYNRIEEITSGYEKQLSICNRRINQLEIEMESKVG</sequence>